<evidence type="ECO:0000313" key="2">
    <source>
        <dbReference type="Proteomes" id="UP000179807"/>
    </source>
</evidence>
<name>A0A1J4JE66_9EUKA</name>
<keyword evidence="2" id="KW-1185">Reference proteome</keyword>
<comment type="caution">
    <text evidence="1">The sequence shown here is derived from an EMBL/GenBank/DDBJ whole genome shotgun (WGS) entry which is preliminary data.</text>
</comment>
<accession>A0A1J4JE66</accession>
<evidence type="ECO:0000313" key="1">
    <source>
        <dbReference type="EMBL" id="OHS97494.1"/>
    </source>
</evidence>
<dbReference type="Proteomes" id="UP000179807">
    <property type="component" value="Unassembled WGS sequence"/>
</dbReference>
<organism evidence="1 2">
    <name type="scientific">Tritrichomonas foetus</name>
    <dbReference type="NCBI Taxonomy" id="1144522"/>
    <lineage>
        <taxon>Eukaryota</taxon>
        <taxon>Metamonada</taxon>
        <taxon>Parabasalia</taxon>
        <taxon>Tritrichomonadida</taxon>
        <taxon>Tritrichomonadidae</taxon>
        <taxon>Tritrichomonas</taxon>
    </lineage>
</organism>
<dbReference type="VEuPathDB" id="TrichDB:TRFO_36323"/>
<protein>
    <submittedName>
        <fullName evidence="1">Uncharacterized protein</fullName>
    </submittedName>
</protein>
<dbReference type="GeneID" id="94845466"/>
<gene>
    <name evidence="1" type="ORF">TRFO_36323</name>
</gene>
<sequence>MQTSLFRENIGISEEYCSWPAVSHIFSSMLFPLIFSTILKFETPTVIGSNSSNLLYVRRLTIAVLPTLESPSKINL</sequence>
<reference evidence="1" key="1">
    <citation type="submission" date="2016-10" db="EMBL/GenBank/DDBJ databases">
        <authorList>
            <person name="Benchimol M."/>
            <person name="Almeida L.G."/>
            <person name="Vasconcelos A.T."/>
            <person name="Perreira-Neves A."/>
            <person name="Rosa I.A."/>
            <person name="Tasca T."/>
            <person name="Bogo M.R."/>
            <person name="de Souza W."/>
        </authorList>
    </citation>
    <scope>NUCLEOTIDE SEQUENCE [LARGE SCALE GENOMIC DNA]</scope>
    <source>
        <strain evidence="1">K</strain>
    </source>
</reference>
<proteinExistence type="predicted"/>
<dbReference type="EMBL" id="MLAK01001113">
    <property type="protein sequence ID" value="OHS97494.1"/>
    <property type="molecule type" value="Genomic_DNA"/>
</dbReference>
<dbReference type="RefSeq" id="XP_068350631.1">
    <property type="nucleotide sequence ID" value="XM_068510762.1"/>
</dbReference>
<dbReference type="AlphaFoldDB" id="A0A1J4JE66"/>